<organism evidence="2 3">
    <name type="scientific">Rhizoctonia solani</name>
    <dbReference type="NCBI Taxonomy" id="456999"/>
    <lineage>
        <taxon>Eukaryota</taxon>
        <taxon>Fungi</taxon>
        <taxon>Dikarya</taxon>
        <taxon>Basidiomycota</taxon>
        <taxon>Agaricomycotina</taxon>
        <taxon>Agaricomycetes</taxon>
        <taxon>Cantharellales</taxon>
        <taxon>Ceratobasidiaceae</taxon>
        <taxon>Rhizoctonia</taxon>
    </lineage>
</organism>
<evidence type="ECO:0000313" key="3">
    <source>
        <dbReference type="Proteomes" id="UP000044841"/>
    </source>
</evidence>
<keyword evidence="1" id="KW-1133">Transmembrane helix</keyword>
<dbReference type="Proteomes" id="UP000044841">
    <property type="component" value="Unassembled WGS sequence"/>
</dbReference>
<proteinExistence type="predicted"/>
<reference evidence="2 3" key="1">
    <citation type="submission" date="2015-07" db="EMBL/GenBank/DDBJ databases">
        <authorList>
            <person name="Noorani M."/>
        </authorList>
    </citation>
    <scope>NUCLEOTIDE SEQUENCE [LARGE SCALE GENOMIC DNA]</scope>
    <source>
        <strain evidence="2">BBA 69670</strain>
    </source>
</reference>
<keyword evidence="1" id="KW-0472">Membrane</keyword>
<evidence type="ECO:0000313" key="2">
    <source>
        <dbReference type="EMBL" id="CUA68401.1"/>
    </source>
</evidence>
<dbReference type="EMBL" id="CYGV01000424">
    <property type="protein sequence ID" value="CUA68401.1"/>
    <property type="molecule type" value="Genomic_DNA"/>
</dbReference>
<feature type="transmembrane region" description="Helical" evidence="1">
    <location>
        <begin position="104"/>
        <end position="124"/>
    </location>
</feature>
<accession>A0A0K6FQ99</accession>
<evidence type="ECO:0000256" key="1">
    <source>
        <dbReference type="SAM" id="Phobius"/>
    </source>
</evidence>
<gene>
    <name evidence="2" type="ORF">RSOLAG22IIIB_07919</name>
</gene>
<sequence length="171" mass="18756">MGNTKTNALVVELSIIVPPLPEGTPQPEELQPGPALVRVWEFVRTHIVAIPECLFPEIRTTTDPDPNMTRRRRGMRHALVIGPPPLVFPPTAAQEMPIQCQRPLVVVVSAICSSAVLIWLSRLIGPVNLPASILPTDLPVYLTRVVDVVNRHVGHVPGNVAARVFALWNLD</sequence>
<keyword evidence="1" id="KW-0812">Transmembrane</keyword>
<keyword evidence="3" id="KW-1185">Reference proteome</keyword>
<protein>
    <submittedName>
        <fullName evidence="2">Uncharacterized protein</fullName>
    </submittedName>
</protein>
<dbReference type="AlphaFoldDB" id="A0A0K6FQ99"/>
<name>A0A0K6FQ99_9AGAM</name>